<feature type="domain" description="HTH asnC-type" evidence="4">
    <location>
        <begin position="6"/>
        <end position="67"/>
    </location>
</feature>
<keyword evidence="3" id="KW-0804">Transcription</keyword>
<dbReference type="KEGG" id="atq:GH723_03805"/>
<dbReference type="AlphaFoldDB" id="A0A5Q2RF39"/>
<dbReference type="SMART" id="SM00344">
    <property type="entry name" value="HTH_ASNC"/>
    <property type="match status" value="1"/>
</dbReference>
<dbReference type="InterPro" id="IPR019888">
    <property type="entry name" value="Tscrpt_reg_AsnC-like"/>
</dbReference>
<evidence type="ECO:0000256" key="3">
    <source>
        <dbReference type="ARBA" id="ARBA00023163"/>
    </source>
</evidence>
<evidence type="ECO:0000256" key="2">
    <source>
        <dbReference type="ARBA" id="ARBA00023125"/>
    </source>
</evidence>
<dbReference type="Pfam" id="PF13412">
    <property type="entry name" value="HTH_24"/>
    <property type="match status" value="1"/>
</dbReference>
<evidence type="ECO:0000259" key="4">
    <source>
        <dbReference type="PROSITE" id="PS50956"/>
    </source>
</evidence>
<dbReference type="Pfam" id="PF01037">
    <property type="entry name" value="AsnC_trans_reg"/>
    <property type="match status" value="1"/>
</dbReference>
<dbReference type="InterPro" id="IPR000485">
    <property type="entry name" value="AsnC-type_HTH_dom"/>
</dbReference>
<dbReference type="Gene3D" id="3.30.70.920">
    <property type="match status" value="1"/>
</dbReference>
<organism evidence="5 6">
    <name type="scientific">Actinomarinicola tropica</name>
    <dbReference type="NCBI Taxonomy" id="2789776"/>
    <lineage>
        <taxon>Bacteria</taxon>
        <taxon>Bacillati</taxon>
        <taxon>Actinomycetota</taxon>
        <taxon>Acidimicrobiia</taxon>
        <taxon>Acidimicrobiales</taxon>
        <taxon>Iamiaceae</taxon>
        <taxon>Actinomarinicola</taxon>
    </lineage>
</organism>
<reference evidence="5 6" key="1">
    <citation type="submission" date="2019-11" db="EMBL/GenBank/DDBJ databases">
        <authorList>
            <person name="He Y."/>
        </authorList>
    </citation>
    <scope>NUCLEOTIDE SEQUENCE [LARGE SCALE GENOMIC DNA]</scope>
    <source>
        <strain evidence="5 6">SCSIO 58843</strain>
    </source>
</reference>
<sequence length="161" mass="17923">MVQPKLSPVEMTLVRLLQKNARMTNKDLAKAAGIAESTCLEKVRSLQQRGVIRGWHAEVDLAAIGRPIRVLISVRLQPKTTEAVNRFQQEVLAADETLSVATVAGNDDFIVEVAVADVDHLRSFLFEHITNQPHVTDTHTLLVYDYRRKSVIEPVADDDGV</sequence>
<keyword evidence="1" id="KW-0805">Transcription regulation</keyword>
<dbReference type="PANTHER" id="PTHR30154">
    <property type="entry name" value="LEUCINE-RESPONSIVE REGULATORY PROTEIN"/>
    <property type="match status" value="1"/>
</dbReference>
<dbReference type="GO" id="GO:0043200">
    <property type="term" value="P:response to amino acid"/>
    <property type="evidence" value="ECO:0007669"/>
    <property type="project" value="TreeGrafter"/>
</dbReference>
<dbReference type="Gene3D" id="1.10.10.10">
    <property type="entry name" value="Winged helix-like DNA-binding domain superfamily/Winged helix DNA-binding domain"/>
    <property type="match status" value="1"/>
</dbReference>
<dbReference type="PANTHER" id="PTHR30154:SF54">
    <property type="entry name" value="POSSIBLE TRANSCRIPTIONAL REGULATORY PROTEIN (PROBABLY LRP_ASNC-FAMILY)"/>
    <property type="match status" value="1"/>
</dbReference>
<dbReference type="PRINTS" id="PR00033">
    <property type="entry name" value="HTHASNC"/>
</dbReference>
<evidence type="ECO:0000256" key="1">
    <source>
        <dbReference type="ARBA" id="ARBA00023015"/>
    </source>
</evidence>
<dbReference type="EMBL" id="CP045851">
    <property type="protein sequence ID" value="QGG94293.1"/>
    <property type="molecule type" value="Genomic_DNA"/>
</dbReference>
<proteinExistence type="predicted"/>
<protein>
    <submittedName>
        <fullName evidence="5">Winged helix-turn-helix transcriptional regulator</fullName>
    </submittedName>
</protein>
<dbReference type="GO" id="GO:0005829">
    <property type="term" value="C:cytosol"/>
    <property type="evidence" value="ECO:0007669"/>
    <property type="project" value="TreeGrafter"/>
</dbReference>
<keyword evidence="2" id="KW-0238">DNA-binding</keyword>
<accession>A0A5Q2RF39</accession>
<dbReference type="SUPFAM" id="SSF54909">
    <property type="entry name" value="Dimeric alpha+beta barrel"/>
    <property type="match status" value="1"/>
</dbReference>
<dbReference type="PROSITE" id="PS50956">
    <property type="entry name" value="HTH_ASNC_2"/>
    <property type="match status" value="1"/>
</dbReference>
<keyword evidence="6" id="KW-1185">Reference proteome</keyword>
<gene>
    <name evidence="5" type="ORF">GH723_03805</name>
</gene>
<dbReference type="InterPro" id="IPR036390">
    <property type="entry name" value="WH_DNA-bd_sf"/>
</dbReference>
<dbReference type="GO" id="GO:0043565">
    <property type="term" value="F:sequence-specific DNA binding"/>
    <property type="evidence" value="ECO:0007669"/>
    <property type="project" value="InterPro"/>
</dbReference>
<dbReference type="SUPFAM" id="SSF46785">
    <property type="entry name" value="Winged helix' DNA-binding domain"/>
    <property type="match status" value="1"/>
</dbReference>
<evidence type="ECO:0000313" key="6">
    <source>
        <dbReference type="Proteomes" id="UP000334019"/>
    </source>
</evidence>
<dbReference type="RefSeq" id="WP_153758399.1">
    <property type="nucleotide sequence ID" value="NZ_CP045851.1"/>
</dbReference>
<evidence type="ECO:0000313" key="5">
    <source>
        <dbReference type="EMBL" id="QGG94293.1"/>
    </source>
</evidence>
<dbReference type="Proteomes" id="UP000334019">
    <property type="component" value="Chromosome"/>
</dbReference>
<dbReference type="InterPro" id="IPR011008">
    <property type="entry name" value="Dimeric_a/b-barrel"/>
</dbReference>
<name>A0A5Q2RF39_9ACTN</name>
<dbReference type="InterPro" id="IPR036388">
    <property type="entry name" value="WH-like_DNA-bd_sf"/>
</dbReference>
<dbReference type="InterPro" id="IPR019887">
    <property type="entry name" value="Tscrpt_reg_AsnC/Lrp_C"/>
</dbReference>